<dbReference type="Pfam" id="PF04203">
    <property type="entry name" value="Sortase"/>
    <property type="match status" value="1"/>
</dbReference>
<evidence type="ECO:0000313" key="4">
    <source>
        <dbReference type="EMBL" id="PJF30945.1"/>
    </source>
</evidence>
<dbReference type="CDD" id="cd06166">
    <property type="entry name" value="Sortase_D_2"/>
    <property type="match status" value="1"/>
</dbReference>
<feature type="region of interest" description="Disordered" evidence="2">
    <location>
        <begin position="35"/>
        <end position="85"/>
    </location>
</feature>
<gene>
    <name evidence="4" type="ORF">CUN51_05530</name>
</gene>
<keyword evidence="3" id="KW-0812">Transmembrane</keyword>
<reference evidence="4 5" key="1">
    <citation type="submission" date="2017-11" db="EMBL/GenBank/DDBJ databases">
        <title>Evolution of Phototrophy in the Chloroflexi Phylum Driven by Horizontal Gene Transfer.</title>
        <authorList>
            <person name="Ward L.M."/>
            <person name="Hemp J."/>
            <person name="Shih P.M."/>
            <person name="Mcglynn S.E."/>
            <person name="Fischer W."/>
        </authorList>
    </citation>
    <scope>NUCLEOTIDE SEQUENCE [LARGE SCALE GENOMIC DNA]</scope>
    <source>
        <strain evidence="4">CP2_2F</strain>
    </source>
</reference>
<name>A0A2M8P072_9CHLR</name>
<keyword evidence="3" id="KW-0472">Membrane</keyword>
<evidence type="ECO:0008006" key="6">
    <source>
        <dbReference type="Google" id="ProtNLM"/>
    </source>
</evidence>
<dbReference type="SUPFAM" id="SSF63817">
    <property type="entry name" value="Sortase"/>
    <property type="match status" value="1"/>
</dbReference>
<dbReference type="InterPro" id="IPR005754">
    <property type="entry name" value="Sortase"/>
</dbReference>
<accession>A0A2M8P072</accession>
<dbReference type="InterPro" id="IPR023365">
    <property type="entry name" value="Sortase_dom-sf"/>
</dbReference>
<dbReference type="InterPro" id="IPR042000">
    <property type="entry name" value="Sortase_D_2"/>
</dbReference>
<dbReference type="EMBL" id="PGTK01000005">
    <property type="protein sequence ID" value="PJF30945.1"/>
    <property type="molecule type" value="Genomic_DNA"/>
</dbReference>
<sequence length="369" mass="41240">MRDKRPVDELSIEELERILAIRKREARLARLQTYDGKGRRITGGRPIQVQETERLAPHLAPVPTEPPAESDAEPTSQPMATLRASQPARRADYFADVTFEDELELRAMQPAYDPERARKRRKQLWNAALTAVEIAAVIGLIVLMIGLLQSFEEVSRQTAALQAEAEATRRAQFAPPTPTPLINLAAVVLPGGHTFRDDEAVFNLEEVPAQYRDQFVNFTASLPIRRPTPSREGPVRIRIPRIGVDSQIVTGDDWEALKLGVGHHIGSANPGERGNMVLTAHNDIYGEIFRHLDRLQPGDEVIVSTWTKEYTYIVQPNTERGVIKGHQIVAPTDTWVLSGGGDTARLTLISCYPYRVNTKRIVVFAVLKQ</sequence>
<keyword evidence="1" id="KW-0378">Hydrolase</keyword>
<protein>
    <recommendedName>
        <fullName evidence="6">Sortase</fullName>
    </recommendedName>
</protein>
<organism evidence="4 5">
    <name type="scientific">Candidatus Thermofonsia Clade 1 bacterium</name>
    <dbReference type="NCBI Taxonomy" id="2364210"/>
    <lineage>
        <taxon>Bacteria</taxon>
        <taxon>Bacillati</taxon>
        <taxon>Chloroflexota</taxon>
        <taxon>Candidatus Thermofontia</taxon>
        <taxon>Candidatus Thermofonsia Clade 1</taxon>
    </lineage>
</organism>
<feature type="transmembrane region" description="Helical" evidence="3">
    <location>
        <begin position="124"/>
        <end position="148"/>
    </location>
</feature>
<keyword evidence="3" id="KW-1133">Transmembrane helix</keyword>
<dbReference type="Proteomes" id="UP000228921">
    <property type="component" value="Unassembled WGS sequence"/>
</dbReference>
<evidence type="ECO:0000256" key="2">
    <source>
        <dbReference type="SAM" id="MobiDB-lite"/>
    </source>
</evidence>
<dbReference type="Gene3D" id="2.40.260.10">
    <property type="entry name" value="Sortase"/>
    <property type="match status" value="1"/>
</dbReference>
<dbReference type="GO" id="GO:0016787">
    <property type="term" value="F:hydrolase activity"/>
    <property type="evidence" value="ECO:0007669"/>
    <property type="project" value="UniProtKB-KW"/>
</dbReference>
<comment type="caution">
    <text evidence="4">The sequence shown here is derived from an EMBL/GenBank/DDBJ whole genome shotgun (WGS) entry which is preliminary data.</text>
</comment>
<dbReference type="AlphaFoldDB" id="A0A2M8P072"/>
<proteinExistence type="predicted"/>
<dbReference type="NCBIfam" id="TIGR01076">
    <property type="entry name" value="sortase_fam"/>
    <property type="match status" value="1"/>
</dbReference>
<evidence type="ECO:0000313" key="5">
    <source>
        <dbReference type="Proteomes" id="UP000228921"/>
    </source>
</evidence>
<evidence type="ECO:0000256" key="1">
    <source>
        <dbReference type="ARBA" id="ARBA00022801"/>
    </source>
</evidence>
<evidence type="ECO:0000256" key="3">
    <source>
        <dbReference type="SAM" id="Phobius"/>
    </source>
</evidence>